<keyword evidence="1" id="KW-0812">Transmembrane</keyword>
<dbReference type="NCBIfam" id="TIGR00341">
    <property type="entry name" value="TIGR00341 family protein"/>
    <property type="match status" value="1"/>
</dbReference>
<comment type="caution">
    <text evidence="2">The sequence shown here is derived from an EMBL/GenBank/DDBJ whole genome shotgun (WGS) entry which is preliminary data.</text>
</comment>
<feature type="transmembrane region" description="Helical" evidence="1">
    <location>
        <begin position="161"/>
        <end position="183"/>
    </location>
</feature>
<evidence type="ECO:0000313" key="2">
    <source>
        <dbReference type="EMBL" id="PIK17281.1"/>
    </source>
</evidence>
<dbReference type="InterPro" id="IPR005240">
    <property type="entry name" value="DUF389"/>
</dbReference>
<reference evidence="2 3" key="1">
    <citation type="submission" date="2017-11" db="EMBL/GenBank/DDBJ databases">
        <title>Genome sequencing of Prevotella intermedia KCOM 1101.</title>
        <authorList>
            <person name="Kook J.-K."/>
            <person name="Park S.-N."/>
            <person name="Lim Y.K."/>
        </authorList>
    </citation>
    <scope>NUCLEOTIDE SEQUENCE [LARGE SCALE GENOMIC DNA]</scope>
    <source>
        <strain evidence="2 3">KCOM 1101</strain>
    </source>
</reference>
<feature type="transmembrane region" description="Helical" evidence="1">
    <location>
        <begin position="64"/>
        <end position="86"/>
    </location>
</feature>
<organism evidence="2 3">
    <name type="scientific">Prevotella intermedia</name>
    <dbReference type="NCBI Taxonomy" id="28131"/>
    <lineage>
        <taxon>Bacteria</taxon>
        <taxon>Pseudomonadati</taxon>
        <taxon>Bacteroidota</taxon>
        <taxon>Bacteroidia</taxon>
        <taxon>Bacteroidales</taxon>
        <taxon>Prevotellaceae</taxon>
        <taxon>Prevotella</taxon>
    </lineage>
</organism>
<dbReference type="Proteomes" id="UP000229111">
    <property type="component" value="Unassembled WGS sequence"/>
</dbReference>
<feature type="transmembrane region" description="Helical" evidence="1">
    <location>
        <begin position="98"/>
        <end position="116"/>
    </location>
</feature>
<dbReference type="AlphaFoldDB" id="A0AAJ3RI86"/>
<dbReference type="RefSeq" id="WP_099892591.1">
    <property type="nucleotide sequence ID" value="NZ_PEKM01000002.1"/>
</dbReference>
<keyword evidence="1" id="KW-1133">Transmembrane helix</keyword>
<feature type="transmembrane region" description="Helical" evidence="1">
    <location>
        <begin position="189"/>
        <end position="212"/>
    </location>
</feature>
<protein>
    <submittedName>
        <fullName evidence="2">TIGR00341 family protein</fullName>
    </submittedName>
</protein>
<feature type="transmembrane region" description="Helical" evidence="1">
    <location>
        <begin position="136"/>
        <end position="154"/>
    </location>
</feature>
<evidence type="ECO:0000256" key="1">
    <source>
        <dbReference type="SAM" id="Phobius"/>
    </source>
</evidence>
<name>A0AAJ3RI86_PREIN</name>
<keyword evidence="1" id="KW-0472">Membrane</keyword>
<proteinExistence type="predicted"/>
<dbReference type="Pfam" id="PF04087">
    <property type="entry name" value="DUF389"/>
    <property type="match status" value="1"/>
</dbReference>
<feature type="transmembrane region" description="Helical" evidence="1">
    <location>
        <begin position="42"/>
        <end position="58"/>
    </location>
</feature>
<sequence length="451" mass="49576">MQGDNTQTLWQVVKGYFNAFPEKDCEDEVVAQISDGVDFHGATLWVLIFAIFIASLGLNVNSTAVIIGAMLISPLMGPIIGMGLAVGIADLKLFKRALTNYLITTVISVVTATIYFTISPITEAQSELLARTSPTLYDVLIALFGGAAGILAISTKSKNNVIPGVAIATALMPPLCTAGYGLAVSNTSYFFGAFYLYFINTVFIAFTTCIGVRLLHFHRKKFVDREKMKRVNYYIISIVIITMLPASYMTWNIIKQSVTENNVEKFVRDELNNNGTYIISYEYDSKTKTLNVVAIGKPISVGAIAKAQKSMADYKLGDYTLKVIQGASSDSLLAIQRNKKGLAVTGEGNSSKWQEQAYQNVALQKQLAAYTRYPVLANDMKRELKVVCPAAKSLVLSQSSECFLDTALTKGYVMAVVKTNNTLAKDDRQQLYEWLKARVKTDSLELIVLPQ</sequence>
<gene>
    <name evidence="2" type="ORF">CTI16_09720</name>
</gene>
<evidence type="ECO:0000313" key="3">
    <source>
        <dbReference type="Proteomes" id="UP000229111"/>
    </source>
</evidence>
<accession>A0AAJ3RI86</accession>
<dbReference type="EMBL" id="PEKM01000002">
    <property type="protein sequence ID" value="PIK17281.1"/>
    <property type="molecule type" value="Genomic_DNA"/>
</dbReference>
<feature type="transmembrane region" description="Helical" evidence="1">
    <location>
        <begin position="233"/>
        <end position="251"/>
    </location>
</feature>
<dbReference type="PANTHER" id="PTHR20992:SF9">
    <property type="entry name" value="AT15442P-RELATED"/>
    <property type="match status" value="1"/>
</dbReference>
<dbReference type="PANTHER" id="PTHR20992">
    <property type="entry name" value="AT15442P-RELATED"/>
    <property type="match status" value="1"/>
</dbReference>